<accession>A0A848P368</accession>
<evidence type="ECO:0000313" key="4">
    <source>
        <dbReference type="EMBL" id="NMV38098.1"/>
    </source>
</evidence>
<evidence type="ECO:0000259" key="1">
    <source>
        <dbReference type="PROSITE" id="PS50112"/>
    </source>
</evidence>
<dbReference type="InterPro" id="IPR003660">
    <property type="entry name" value="HAMP_dom"/>
</dbReference>
<evidence type="ECO:0000259" key="3">
    <source>
        <dbReference type="PROSITE" id="PS50887"/>
    </source>
</evidence>
<feature type="domain" description="PAS" evidence="1">
    <location>
        <begin position="21"/>
        <end position="60"/>
    </location>
</feature>
<dbReference type="InterPro" id="IPR000014">
    <property type="entry name" value="PAS"/>
</dbReference>
<dbReference type="CDD" id="cd01949">
    <property type="entry name" value="GGDEF"/>
    <property type="match status" value="1"/>
</dbReference>
<evidence type="ECO:0000313" key="5">
    <source>
        <dbReference type="Proteomes" id="UP000575469"/>
    </source>
</evidence>
<dbReference type="SMART" id="SM00086">
    <property type="entry name" value="PAC"/>
    <property type="match status" value="1"/>
</dbReference>
<dbReference type="Gene3D" id="3.30.70.270">
    <property type="match status" value="1"/>
</dbReference>
<dbReference type="Pfam" id="PF08447">
    <property type="entry name" value="PAS_3"/>
    <property type="match status" value="1"/>
</dbReference>
<feature type="domain" description="GGDEF" evidence="3">
    <location>
        <begin position="340"/>
        <end position="387"/>
    </location>
</feature>
<sequence>MRINLPVTQRNVEISDNQRLISVTNRDGLIVFANKAFCDISGYTIGELLNQPHNLIRHPDMPVAVFADMWGTLEAGLPWSGLLKNRCKNGDHYWVRANMTPTRRAGELTGYMSVRIKPSPEDVEFAEQLYRRLQEGKDTSIFLDKGIPVRTGLFAWRHLCRRMSVRERIFTGCAASALLAAYGVATTGPGLLAAAIIAGLSALAGCLLMEGQLTKPLNRLLQQGLALAAGQPEKLADSVRTDEIGMLKRAINQACLNVLALPGELPIFGCDNGALSDMAQHGTADPTVMTPLTNAISSFELAEHALRVDGLTGAYNYSAFVQRLQRHLEEMPPAKECLTPVDALLFIDLDNFKVINDQHGHDVGNAVLVTAVDRMWKTVRGTDVVAR</sequence>
<reference evidence="4 5" key="1">
    <citation type="submission" date="2020-04" db="EMBL/GenBank/DDBJ databases">
        <title>Ralstonia insidiosa genome sequencing and assembly.</title>
        <authorList>
            <person name="Martins R.C.R."/>
            <person name="Perdigao-Neto L.V."/>
            <person name="Levin A.S.S."/>
            <person name="Costa S.F."/>
        </authorList>
    </citation>
    <scope>NUCLEOTIDE SEQUENCE [LARGE SCALE GENOMIC DNA]</scope>
    <source>
        <strain evidence="4 5">5047</strain>
    </source>
</reference>
<dbReference type="InterPro" id="IPR043128">
    <property type="entry name" value="Rev_trsase/Diguanyl_cyclase"/>
</dbReference>
<dbReference type="Gene3D" id="3.30.450.20">
    <property type="entry name" value="PAS domain"/>
    <property type="match status" value="1"/>
</dbReference>
<dbReference type="Gene3D" id="6.10.340.10">
    <property type="match status" value="1"/>
</dbReference>
<dbReference type="SUPFAM" id="SSF55785">
    <property type="entry name" value="PYP-like sensor domain (PAS domain)"/>
    <property type="match status" value="1"/>
</dbReference>
<protein>
    <submittedName>
        <fullName evidence="4">Diguanylate cyclase</fullName>
    </submittedName>
</protein>
<comment type="caution">
    <text evidence="4">The sequence shown here is derived from an EMBL/GenBank/DDBJ whole genome shotgun (WGS) entry which is preliminary data.</text>
</comment>
<dbReference type="InterPro" id="IPR052163">
    <property type="entry name" value="DGC-Regulatory_Protein"/>
</dbReference>
<evidence type="ECO:0000259" key="2">
    <source>
        <dbReference type="PROSITE" id="PS50885"/>
    </source>
</evidence>
<dbReference type="PROSITE" id="PS50112">
    <property type="entry name" value="PAS"/>
    <property type="match status" value="1"/>
</dbReference>
<dbReference type="SUPFAM" id="SSF55073">
    <property type="entry name" value="Nucleotide cyclase"/>
    <property type="match status" value="1"/>
</dbReference>
<dbReference type="InterPro" id="IPR013655">
    <property type="entry name" value="PAS_fold_3"/>
</dbReference>
<dbReference type="InterPro" id="IPR000160">
    <property type="entry name" value="GGDEF_dom"/>
</dbReference>
<dbReference type="PANTHER" id="PTHR46663:SF3">
    <property type="entry name" value="SLL0267 PROTEIN"/>
    <property type="match status" value="1"/>
</dbReference>
<dbReference type="CDD" id="cd00130">
    <property type="entry name" value="PAS"/>
    <property type="match status" value="1"/>
</dbReference>
<name>A0A848P368_9RALS</name>
<dbReference type="EMBL" id="JABBZM010000007">
    <property type="protein sequence ID" value="NMV38098.1"/>
    <property type="molecule type" value="Genomic_DNA"/>
</dbReference>
<dbReference type="PROSITE" id="PS50885">
    <property type="entry name" value="HAMP"/>
    <property type="match status" value="1"/>
</dbReference>
<dbReference type="CDD" id="cd06225">
    <property type="entry name" value="HAMP"/>
    <property type="match status" value="1"/>
</dbReference>
<dbReference type="InterPro" id="IPR001610">
    <property type="entry name" value="PAC"/>
</dbReference>
<dbReference type="Proteomes" id="UP000575469">
    <property type="component" value="Unassembled WGS sequence"/>
</dbReference>
<dbReference type="NCBIfam" id="TIGR00229">
    <property type="entry name" value="sensory_box"/>
    <property type="match status" value="1"/>
</dbReference>
<dbReference type="PANTHER" id="PTHR46663">
    <property type="entry name" value="DIGUANYLATE CYCLASE DGCT-RELATED"/>
    <property type="match status" value="1"/>
</dbReference>
<proteinExistence type="predicted"/>
<dbReference type="InterPro" id="IPR035965">
    <property type="entry name" value="PAS-like_dom_sf"/>
</dbReference>
<dbReference type="PROSITE" id="PS50887">
    <property type="entry name" value="GGDEF"/>
    <property type="match status" value="1"/>
</dbReference>
<dbReference type="GO" id="GO:0016020">
    <property type="term" value="C:membrane"/>
    <property type="evidence" value="ECO:0007669"/>
    <property type="project" value="InterPro"/>
</dbReference>
<feature type="domain" description="HAMP" evidence="2">
    <location>
        <begin position="211"/>
        <end position="263"/>
    </location>
</feature>
<dbReference type="GO" id="GO:0007165">
    <property type="term" value="P:signal transduction"/>
    <property type="evidence" value="ECO:0007669"/>
    <property type="project" value="InterPro"/>
</dbReference>
<organism evidence="4 5">
    <name type="scientific">Ralstonia insidiosa</name>
    <dbReference type="NCBI Taxonomy" id="190721"/>
    <lineage>
        <taxon>Bacteria</taxon>
        <taxon>Pseudomonadati</taxon>
        <taxon>Pseudomonadota</taxon>
        <taxon>Betaproteobacteria</taxon>
        <taxon>Burkholderiales</taxon>
        <taxon>Burkholderiaceae</taxon>
        <taxon>Ralstonia</taxon>
    </lineage>
</organism>
<dbReference type="InterPro" id="IPR029787">
    <property type="entry name" value="Nucleotide_cyclase"/>
</dbReference>
<dbReference type="AlphaFoldDB" id="A0A848P368"/>
<gene>
    <name evidence="4" type="ORF">HGR00_09270</name>
</gene>
<dbReference type="Pfam" id="PF00990">
    <property type="entry name" value="GGDEF"/>
    <property type="match status" value="1"/>
</dbReference>
<dbReference type="NCBIfam" id="TIGR00254">
    <property type="entry name" value="GGDEF"/>
    <property type="match status" value="1"/>
</dbReference>